<dbReference type="InterPro" id="IPR013078">
    <property type="entry name" value="His_Pase_superF_clade-1"/>
</dbReference>
<name>A0A6I6DMI0_9FIRM</name>
<evidence type="ECO:0000313" key="5">
    <source>
        <dbReference type="EMBL" id="QGU00262.1"/>
    </source>
</evidence>
<dbReference type="PANTHER" id="PTHR46517:SF1">
    <property type="entry name" value="FRUCTOSE-2,6-BISPHOSPHATASE TIGAR"/>
    <property type="match status" value="1"/>
</dbReference>
<dbReference type="RefSeq" id="WP_156204067.1">
    <property type="nucleotide sequence ID" value="NZ_CP046457.1"/>
</dbReference>
<accession>A0A6I6DMI0</accession>
<dbReference type="EMBL" id="CP046457">
    <property type="protein sequence ID" value="QGU00262.1"/>
    <property type="molecule type" value="Genomic_DNA"/>
</dbReference>
<dbReference type="InterPro" id="IPR051695">
    <property type="entry name" value="Phosphoglycerate_Mutase"/>
</dbReference>
<reference evidence="6" key="1">
    <citation type="journal article" date="2019" name="Microbiology">
        <title>Complete Genome Sequence of an Uncultured Bacterium of the Candidate Phylum Bipolaricaulota.</title>
        <authorList>
            <person name="Kadnikov V.V."/>
            <person name="Mardanov A.V."/>
            <person name="Beletsky A.V."/>
            <person name="Frank Y.A."/>
            <person name="Karnachuk O.V."/>
            <person name="Ravin N.V."/>
        </authorList>
    </citation>
    <scope>NUCLEOTIDE SEQUENCE [LARGE SCALE GENOMIC DNA]</scope>
</reference>
<evidence type="ECO:0000256" key="4">
    <source>
        <dbReference type="PIRSR" id="PIRSR613078-2"/>
    </source>
</evidence>
<gene>
    <name evidence="5" type="ORF">SYNTR_1668</name>
</gene>
<feature type="active site" description="Proton donor/acceptor" evidence="3">
    <location>
        <position position="82"/>
    </location>
</feature>
<dbReference type="InterPro" id="IPR029033">
    <property type="entry name" value="His_PPase_superfam"/>
</dbReference>
<dbReference type="Proteomes" id="UP000426444">
    <property type="component" value="Chromosome"/>
</dbReference>
<proteinExistence type="predicted"/>
<dbReference type="NCBIfam" id="TIGR03162">
    <property type="entry name" value="ribazole_cobC"/>
    <property type="match status" value="1"/>
</dbReference>
<dbReference type="PANTHER" id="PTHR46517">
    <property type="entry name" value="FRUCTOSE-2,6-BISPHOSPHATASE TIGAR"/>
    <property type="match status" value="1"/>
</dbReference>
<keyword evidence="1" id="KW-0378">Hydrolase</keyword>
<organism evidence="5 6">
    <name type="scientific">Candidatus Syntrophocurvum alkaliphilum</name>
    <dbReference type="NCBI Taxonomy" id="2293317"/>
    <lineage>
        <taxon>Bacteria</taxon>
        <taxon>Bacillati</taxon>
        <taxon>Bacillota</taxon>
        <taxon>Clostridia</taxon>
        <taxon>Eubacteriales</taxon>
        <taxon>Syntrophomonadaceae</taxon>
        <taxon>Candidatus Syntrophocurvum</taxon>
    </lineage>
</organism>
<evidence type="ECO:0000256" key="2">
    <source>
        <dbReference type="NCBIfam" id="TIGR03162"/>
    </source>
</evidence>
<dbReference type="KEGG" id="salq:SYNTR_1668"/>
<evidence type="ECO:0000256" key="1">
    <source>
        <dbReference type="ARBA" id="ARBA00022801"/>
    </source>
</evidence>
<dbReference type="OrthoDB" id="9781415at2"/>
<dbReference type="EC" id="3.1.3.73" evidence="2"/>
<dbReference type="CDD" id="cd07067">
    <property type="entry name" value="HP_PGM_like"/>
    <property type="match status" value="1"/>
</dbReference>
<dbReference type="InterPro" id="IPR017578">
    <property type="entry name" value="Ribazole_CobC"/>
</dbReference>
<evidence type="ECO:0000256" key="3">
    <source>
        <dbReference type="PIRSR" id="PIRSR613078-1"/>
    </source>
</evidence>
<dbReference type="InterPro" id="IPR001345">
    <property type="entry name" value="PG/BPGM_mutase_AS"/>
</dbReference>
<dbReference type="Gene3D" id="3.40.50.1240">
    <property type="entry name" value="Phosphoglycerate mutase-like"/>
    <property type="match status" value="1"/>
</dbReference>
<feature type="binding site" evidence="4">
    <location>
        <begin position="7"/>
        <end position="14"/>
    </location>
    <ligand>
        <name>substrate</name>
    </ligand>
</feature>
<dbReference type="GO" id="GO:0043755">
    <property type="term" value="F:alpha-ribazole phosphatase activity"/>
    <property type="evidence" value="ECO:0007669"/>
    <property type="project" value="UniProtKB-UniRule"/>
</dbReference>
<dbReference type="SMART" id="SM00855">
    <property type="entry name" value="PGAM"/>
    <property type="match status" value="1"/>
</dbReference>
<dbReference type="AlphaFoldDB" id="A0A6I6DMI0"/>
<dbReference type="GO" id="GO:0004331">
    <property type="term" value="F:fructose-2,6-bisphosphate 2-phosphatase activity"/>
    <property type="evidence" value="ECO:0007669"/>
    <property type="project" value="TreeGrafter"/>
</dbReference>
<dbReference type="SUPFAM" id="SSF53254">
    <property type="entry name" value="Phosphoglycerate mutase-like"/>
    <property type="match status" value="1"/>
</dbReference>
<dbReference type="Pfam" id="PF00300">
    <property type="entry name" value="His_Phos_1"/>
    <property type="match status" value="1"/>
</dbReference>
<dbReference type="PIRSF" id="PIRSF000709">
    <property type="entry name" value="6PFK_2-Ptase"/>
    <property type="match status" value="1"/>
</dbReference>
<evidence type="ECO:0000313" key="6">
    <source>
        <dbReference type="Proteomes" id="UP000426444"/>
    </source>
</evidence>
<dbReference type="GO" id="GO:0045820">
    <property type="term" value="P:negative regulation of glycolytic process"/>
    <property type="evidence" value="ECO:0007669"/>
    <property type="project" value="TreeGrafter"/>
</dbReference>
<dbReference type="GO" id="GO:0005829">
    <property type="term" value="C:cytosol"/>
    <property type="evidence" value="ECO:0007669"/>
    <property type="project" value="TreeGrafter"/>
</dbReference>
<feature type="active site" description="Tele-phosphohistidine intermediate" evidence="3">
    <location>
        <position position="8"/>
    </location>
</feature>
<sequence>MKVFLLRHGETNWNYEQRYQGHTDIPLNDIGKEQARTVGKYLYKKEKIEAIYCSDLSRTKETAEIIADYLRLQVKCDARFREMSFGDWEGKTFTEVHNNYKEEFNEWVKDTLNTVVPGSKESFTQVRERAFTSLEEISKKHNGNVLIVTHGGVIKTLLYYIDPKNDMWETYIQPSSLSIINIENGKFQVISTGITVK</sequence>
<dbReference type="PROSITE" id="PS00175">
    <property type="entry name" value="PG_MUTASE"/>
    <property type="match status" value="1"/>
</dbReference>
<protein>
    <recommendedName>
        <fullName evidence="2">Alpha-ribazole phosphatase</fullName>
        <ecNumber evidence="2">3.1.3.73</ecNumber>
    </recommendedName>
</protein>
<keyword evidence="6" id="KW-1185">Reference proteome</keyword>
<dbReference type="GO" id="GO:0043456">
    <property type="term" value="P:regulation of pentose-phosphate shunt"/>
    <property type="evidence" value="ECO:0007669"/>
    <property type="project" value="TreeGrafter"/>
</dbReference>
<feature type="binding site" evidence="4">
    <location>
        <position position="58"/>
    </location>
    <ligand>
        <name>substrate</name>
    </ligand>
</feature>
<dbReference type="GO" id="GO:0009236">
    <property type="term" value="P:cobalamin biosynthetic process"/>
    <property type="evidence" value="ECO:0007669"/>
    <property type="project" value="UniProtKB-UniRule"/>
</dbReference>